<proteinExistence type="predicted"/>
<dbReference type="InterPro" id="IPR021136">
    <property type="entry name" value="Flagellar_hook_control-like_C"/>
</dbReference>
<keyword evidence="3" id="KW-1185">Reference proteome</keyword>
<dbReference type="PANTHER" id="PTHR37533:SF2">
    <property type="entry name" value="FLAGELLAR HOOK-LENGTH CONTROL PROTEIN"/>
    <property type="match status" value="1"/>
</dbReference>
<reference evidence="2 3" key="1">
    <citation type="submission" date="2019-03" db="EMBL/GenBank/DDBJ databases">
        <title>Genomic Encyclopedia of Type Strains, Phase IV (KMG-IV): sequencing the most valuable type-strain genomes for metagenomic binning, comparative biology and taxonomic classification.</title>
        <authorList>
            <person name="Goeker M."/>
        </authorList>
    </citation>
    <scope>NUCLEOTIDE SEQUENCE [LARGE SCALE GENOMIC DNA]</scope>
    <source>
        <strain evidence="2 3">DSM 100055</strain>
    </source>
</reference>
<evidence type="ECO:0000259" key="1">
    <source>
        <dbReference type="Pfam" id="PF02120"/>
    </source>
</evidence>
<dbReference type="Proteomes" id="UP000294678">
    <property type="component" value="Unassembled WGS sequence"/>
</dbReference>
<keyword evidence="2" id="KW-0282">Flagellum</keyword>
<evidence type="ECO:0000313" key="2">
    <source>
        <dbReference type="EMBL" id="TDT68547.1"/>
    </source>
</evidence>
<gene>
    <name evidence="2" type="ORF">EV215_1614</name>
</gene>
<protein>
    <submittedName>
        <fullName evidence="2">Flagellar hook-length control protein FliK</fullName>
    </submittedName>
</protein>
<dbReference type="Gene3D" id="3.30.750.140">
    <property type="match status" value="1"/>
</dbReference>
<keyword evidence="2" id="KW-0969">Cilium</keyword>
<keyword evidence="2" id="KW-0966">Cell projection</keyword>
<name>A0AA46DXM7_9FUSO</name>
<organism evidence="2 3">
    <name type="scientific">Hypnocyclicus thermotrophus</name>
    <dbReference type="NCBI Taxonomy" id="1627895"/>
    <lineage>
        <taxon>Bacteria</taxon>
        <taxon>Fusobacteriati</taxon>
        <taxon>Fusobacteriota</taxon>
        <taxon>Fusobacteriia</taxon>
        <taxon>Fusobacteriales</taxon>
        <taxon>Fusobacteriaceae</taxon>
        <taxon>Hypnocyclicus</taxon>
    </lineage>
</organism>
<dbReference type="PANTHER" id="PTHR37533">
    <property type="entry name" value="FLAGELLAR HOOK-LENGTH CONTROL PROTEIN"/>
    <property type="match status" value="1"/>
</dbReference>
<dbReference type="InterPro" id="IPR052563">
    <property type="entry name" value="FliK"/>
</dbReference>
<feature type="domain" description="Flagellar hook-length control protein-like C-terminal" evidence="1">
    <location>
        <begin position="274"/>
        <end position="354"/>
    </location>
</feature>
<dbReference type="InterPro" id="IPR038610">
    <property type="entry name" value="FliK-like_C_sf"/>
</dbReference>
<comment type="caution">
    <text evidence="2">The sequence shown here is derived from an EMBL/GenBank/DDBJ whole genome shotgun (WGS) entry which is preliminary data.</text>
</comment>
<dbReference type="Pfam" id="PF02120">
    <property type="entry name" value="Flg_hook"/>
    <property type="match status" value="1"/>
</dbReference>
<dbReference type="EMBL" id="SOBG01000007">
    <property type="protein sequence ID" value="TDT68547.1"/>
    <property type="molecule type" value="Genomic_DNA"/>
</dbReference>
<evidence type="ECO:0000313" key="3">
    <source>
        <dbReference type="Proteomes" id="UP000294678"/>
    </source>
</evidence>
<dbReference type="AlphaFoldDB" id="A0AA46DXM7"/>
<dbReference type="CDD" id="cd17470">
    <property type="entry name" value="T3SS_Flik_C"/>
    <property type="match status" value="1"/>
</dbReference>
<accession>A0AA46DXM7</accession>
<sequence>MEANILQTPNISGVEKVTSSKVSTKDIKNGKKIFDFTKIFNTTKNKKSLLEANKNNILNITNKELVDAKKHTDKDVTKEVLAGILLANANEKSSDTKIAEIKTTSTKDIGNRISRAQLGIKLANSNEILSKDEGLKIKELSSEKQKVATELIAGKELATKSKVKNNDDIFQKNKIRVKKHENNKDVFIGEGLNSDSQVQFSKTDVKGRNDLAFISSYGLKKVNKKNKDDEIQITNIDSKNMNFELKTKEGTEKVFAPNQSITYETVMEQIENGLKVNYNSQLKEMKIKLKPEELGEVEVKFKIENNIMKAEFVVQNQTVKEIIENKFNDLKENLLKQGIDAQEVNVYVSSDNQNNQNNQNNFRERYQFLANDNNTNTPIINDIHLNAVESTARLNNNITKNGVNIVV</sequence>
<dbReference type="RefSeq" id="WP_134113481.1">
    <property type="nucleotide sequence ID" value="NZ_SOBG01000007.1"/>
</dbReference>